<evidence type="ECO:0000256" key="8">
    <source>
        <dbReference type="SAM" id="MobiDB-lite"/>
    </source>
</evidence>
<keyword evidence="2 9" id="KW-0812">Transmembrane</keyword>
<dbReference type="AlphaFoldDB" id="A0A316U6X7"/>
<feature type="compositionally biased region" description="Basic and acidic residues" evidence="8">
    <location>
        <begin position="65"/>
        <end position="76"/>
    </location>
</feature>
<keyword evidence="5" id="KW-0862">Zinc</keyword>
<keyword evidence="4" id="KW-0863">Zinc-finger</keyword>
<dbReference type="Gene3D" id="3.30.40.10">
    <property type="entry name" value="Zinc/RING finger domain, C3HC4 (zinc finger)"/>
    <property type="match status" value="1"/>
</dbReference>
<evidence type="ECO:0000256" key="2">
    <source>
        <dbReference type="ARBA" id="ARBA00022692"/>
    </source>
</evidence>
<dbReference type="GeneID" id="37016643"/>
<keyword evidence="12" id="KW-1185">Reference proteome</keyword>
<protein>
    <recommendedName>
        <fullName evidence="10">RING-CH-type domain-containing protein</fullName>
    </recommendedName>
</protein>
<evidence type="ECO:0000256" key="6">
    <source>
        <dbReference type="ARBA" id="ARBA00022989"/>
    </source>
</evidence>
<comment type="subcellular location">
    <subcellularLocation>
        <location evidence="1">Membrane</location>
        <topology evidence="1">Multi-pass membrane protein</topology>
    </subcellularLocation>
</comment>
<feature type="region of interest" description="Disordered" evidence="8">
    <location>
        <begin position="556"/>
        <end position="577"/>
    </location>
</feature>
<keyword evidence="7 9" id="KW-0472">Membrane</keyword>
<dbReference type="InterPro" id="IPR011016">
    <property type="entry name" value="Znf_RING-CH"/>
</dbReference>
<dbReference type="RefSeq" id="XP_025348102.1">
    <property type="nucleotide sequence ID" value="XM_025494909.1"/>
</dbReference>
<sequence>MADNDPPPPPSPRLPPDAFRTDTAGLEEEEQLRLIADLLPSPPTHPFGQHRHQQEGPMAGPSSSNKEKGKAKEKAQVITVDDVRNKVCWICQETEQDEVQGGTQASARRPSKANGKRKKRKTKNFVHPCNCTLVAHESCLLSWINRKSTLENPDVKCPQCAHTFALYNPKPLMLRLIERLDREISVWGNSAVMCLWAGGALFASGGYGALAVRLWMGKEASRRWLGYPGWSLKTYIGLPAIAPLLIACRFPIVSGLIGGVAGQTMSLFFFEEGFVFFADALGIGLRHRGLRSGRVTSAYPAHGGQLFAYPPSPNVTITLLPLVRAVYLILRRRVTQWVLRSFVKRSSSSASPNNAQRNPAAGVAAYGANGGAAVAQGDQQRPVRQRRAIIVGGEENHLIDADAGLGRPVPQGEQANINNGMEEEDEEDEEEDPGFLEEHEVLDERLGDRALEGAAVIGGDRVVRVNALALERLVLQSLALPLISAGVGEFVGLLASCTRPGSALERFLGINSKTRTQWGSRIRLAFSRQGTMATQSAKEVRAPASDSSLLRRLFSSSDSSKAGRQDASVPAEAGQPRAEDVRHFSSVHWRNTLSLFAYIVVADACSLGCRYLRLRQRRRTRVVDRPFEGEELISGLDLK</sequence>
<name>A0A316U6X7_9BASI</name>
<evidence type="ECO:0000256" key="7">
    <source>
        <dbReference type="ARBA" id="ARBA00023136"/>
    </source>
</evidence>
<evidence type="ECO:0000313" key="12">
    <source>
        <dbReference type="Proteomes" id="UP000245942"/>
    </source>
</evidence>
<feature type="region of interest" description="Disordered" evidence="8">
    <location>
        <begin position="1"/>
        <end position="76"/>
    </location>
</feature>
<feature type="compositionally biased region" description="Basic residues" evidence="8">
    <location>
        <begin position="109"/>
        <end position="121"/>
    </location>
</feature>
<feature type="transmembrane region" description="Helical" evidence="9">
    <location>
        <begin position="236"/>
        <end position="261"/>
    </location>
</feature>
<evidence type="ECO:0000259" key="10">
    <source>
        <dbReference type="PROSITE" id="PS51292"/>
    </source>
</evidence>
<keyword evidence="6 9" id="KW-1133">Transmembrane helix</keyword>
<dbReference type="EMBL" id="KZ819326">
    <property type="protein sequence ID" value="PWN20942.1"/>
    <property type="molecule type" value="Genomic_DNA"/>
</dbReference>
<reference evidence="11 12" key="1">
    <citation type="journal article" date="2018" name="Mol. Biol. Evol.">
        <title>Broad Genomic Sampling Reveals a Smut Pathogenic Ancestry of the Fungal Clade Ustilaginomycotina.</title>
        <authorList>
            <person name="Kijpornyongpan T."/>
            <person name="Mondo S.J."/>
            <person name="Barry K."/>
            <person name="Sandor L."/>
            <person name="Lee J."/>
            <person name="Lipzen A."/>
            <person name="Pangilinan J."/>
            <person name="LaButti K."/>
            <person name="Hainaut M."/>
            <person name="Henrissat B."/>
            <person name="Grigoriev I.V."/>
            <person name="Spatafora J.W."/>
            <person name="Aime M.C."/>
        </authorList>
    </citation>
    <scope>NUCLEOTIDE SEQUENCE [LARGE SCALE GENOMIC DNA]</scope>
    <source>
        <strain evidence="11 12">MCA 4718</strain>
    </source>
</reference>
<feature type="domain" description="RING-CH-type" evidence="10">
    <location>
        <begin position="80"/>
        <end position="167"/>
    </location>
</feature>
<feature type="compositionally biased region" description="Acidic residues" evidence="8">
    <location>
        <begin position="421"/>
        <end position="430"/>
    </location>
</feature>
<dbReference type="STRING" id="1684307.A0A316U6X7"/>
<dbReference type="Proteomes" id="UP000245942">
    <property type="component" value="Unassembled WGS sequence"/>
</dbReference>
<evidence type="ECO:0000256" key="4">
    <source>
        <dbReference type="ARBA" id="ARBA00022771"/>
    </source>
</evidence>
<dbReference type="PANTHER" id="PTHR46283">
    <property type="entry name" value="E3 UBIQUITIN-PROTEIN LIGASE MARCH5"/>
    <property type="match status" value="1"/>
</dbReference>
<dbReference type="OrthoDB" id="5817083at2759"/>
<feature type="region of interest" description="Disordered" evidence="8">
    <location>
        <begin position="99"/>
        <end position="121"/>
    </location>
</feature>
<dbReference type="SMART" id="SM00744">
    <property type="entry name" value="RINGv"/>
    <property type="match status" value="1"/>
</dbReference>
<dbReference type="GO" id="GO:0016020">
    <property type="term" value="C:membrane"/>
    <property type="evidence" value="ECO:0007669"/>
    <property type="project" value="UniProtKB-SubCell"/>
</dbReference>
<dbReference type="GO" id="GO:0008270">
    <property type="term" value="F:zinc ion binding"/>
    <property type="evidence" value="ECO:0007669"/>
    <property type="project" value="UniProtKB-KW"/>
</dbReference>
<evidence type="ECO:0000313" key="11">
    <source>
        <dbReference type="EMBL" id="PWN20942.1"/>
    </source>
</evidence>
<dbReference type="PROSITE" id="PS51292">
    <property type="entry name" value="ZF_RING_CH"/>
    <property type="match status" value="1"/>
</dbReference>
<accession>A0A316U6X7</accession>
<proteinExistence type="predicted"/>
<evidence type="ECO:0000256" key="3">
    <source>
        <dbReference type="ARBA" id="ARBA00022723"/>
    </source>
</evidence>
<feature type="region of interest" description="Disordered" evidence="8">
    <location>
        <begin position="401"/>
        <end position="430"/>
    </location>
</feature>
<evidence type="ECO:0000256" key="5">
    <source>
        <dbReference type="ARBA" id="ARBA00022833"/>
    </source>
</evidence>
<gene>
    <name evidence="11" type="ORF">BCV69DRAFT_312227</name>
</gene>
<evidence type="ECO:0000256" key="9">
    <source>
        <dbReference type="SAM" id="Phobius"/>
    </source>
</evidence>
<organism evidence="11 12">
    <name type="scientific">Pseudomicrostroma glucosiphilum</name>
    <dbReference type="NCBI Taxonomy" id="1684307"/>
    <lineage>
        <taxon>Eukaryota</taxon>
        <taxon>Fungi</taxon>
        <taxon>Dikarya</taxon>
        <taxon>Basidiomycota</taxon>
        <taxon>Ustilaginomycotina</taxon>
        <taxon>Exobasidiomycetes</taxon>
        <taxon>Microstromatales</taxon>
        <taxon>Microstromatales incertae sedis</taxon>
        <taxon>Pseudomicrostroma</taxon>
    </lineage>
</organism>
<evidence type="ECO:0000256" key="1">
    <source>
        <dbReference type="ARBA" id="ARBA00004141"/>
    </source>
</evidence>
<dbReference type="InterPro" id="IPR013083">
    <property type="entry name" value="Znf_RING/FYVE/PHD"/>
</dbReference>
<feature type="compositionally biased region" description="Pro residues" evidence="8">
    <location>
        <begin position="1"/>
        <end position="15"/>
    </location>
</feature>
<keyword evidence="3" id="KW-0479">Metal-binding</keyword>
<feature type="transmembrane region" description="Helical" evidence="9">
    <location>
        <begin position="195"/>
        <end position="215"/>
    </location>
</feature>